<sequence length="220" mass="24980">MSVGFAFLHIISFEMVLVAGQTPCKLSEIAVQQNFDIKKFMGVWYEIEWISPTYNDGGDAWVNYYHVYREGEYGVVTGYYSGKDPKSEQCFFGGHALLKTETDPAKLTLYQEGRKVQNDYWILETDYTNYAVAYSCIERNSSHSDTCKTSRSWMWGRGTSLPADVITSTRTKFANLCMNMTNILVTDFVGDGSWTPHARFTTRFNAIVCIVCALVLAVQH</sequence>
<name>A0ABD0M5X7_9CAEN</name>
<organism evidence="6 7">
    <name type="scientific">Batillaria attramentaria</name>
    <dbReference type="NCBI Taxonomy" id="370345"/>
    <lineage>
        <taxon>Eukaryota</taxon>
        <taxon>Metazoa</taxon>
        <taxon>Spiralia</taxon>
        <taxon>Lophotrochozoa</taxon>
        <taxon>Mollusca</taxon>
        <taxon>Gastropoda</taxon>
        <taxon>Caenogastropoda</taxon>
        <taxon>Sorbeoconcha</taxon>
        <taxon>Cerithioidea</taxon>
        <taxon>Batillariidae</taxon>
        <taxon>Batillaria</taxon>
    </lineage>
</organism>
<feature type="domain" description="Lipocalin/cytosolic fatty-acid binding" evidence="5">
    <location>
        <begin position="42"/>
        <end position="152"/>
    </location>
</feature>
<dbReference type="Gene3D" id="2.40.128.20">
    <property type="match status" value="1"/>
</dbReference>
<dbReference type="SUPFAM" id="SSF50814">
    <property type="entry name" value="Lipocalins"/>
    <property type="match status" value="1"/>
</dbReference>
<keyword evidence="1" id="KW-0446">Lipid-binding</keyword>
<evidence type="ECO:0000259" key="5">
    <source>
        <dbReference type="Pfam" id="PF00061"/>
    </source>
</evidence>
<keyword evidence="2" id="KW-1015">Disulfide bond</keyword>
<evidence type="ECO:0000256" key="1">
    <source>
        <dbReference type="ARBA" id="ARBA00023121"/>
    </source>
</evidence>
<dbReference type="PROSITE" id="PS00213">
    <property type="entry name" value="LIPOCALIN"/>
    <property type="match status" value="1"/>
</dbReference>
<evidence type="ECO:0000313" key="6">
    <source>
        <dbReference type="EMBL" id="KAK7506902.1"/>
    </source>
</evidence>
<dbReference type="InterPro" id="IPR000566">
    <property type="entry name" value="Lipocln_cytosolic_FA-bd_dom"/>
</dbReference>
<keyword evidence="7" id="KW-1185">Reference proteome</keyword>
<feature type="signal peptide" evidence="4">
    <location>
        <begin position="1"/>
        <end position="20"/>
    </location>
</feature>
<proteinExistence type="inferred from homology"/>
<dbReference type="InterPro" id="IPR003057">
    <property type="entry name" value="Invtbrt_color"/>
</dbReference>
<protein>
    <recommendedName>
        <fullName evidence="5">Lipocalin/cytosolic fatty-acid binding domain-containing protein</fullName>
    </recommendedName>
</protein>
<dbReference type="GO" id="GO:0006950">
    <property type="term" value="P:response to stress"/>
    <property type="evidence" value="ECO:0007669"/>
    <property type="project" value="UniProtKB-ARBA"/>
</dbReference>
<comment type="similarity">
    <text evidence="3">Belongs to the calycin superfamily. Lipocalin family.</text>
</comment>
<evidence type="ECO:0000256" key="4">
    <source>
        <dbReference type="SAM" id="SignalP"/>
    </source>
</evidence>
<dbReference type="Pfam" id="PF00061">
    <property type="entry name" value="Lipocalin"/>
    <property type="match status" value="1"/>
</dbReference>
<dbReference type="AlphaFoldDB" id="A0ABD0M5X7"/>
<dbReference type="InterPro" id="IPR022272">
    <property type="entry name" value="Lipocalin_CS"/>
</dbReference>
<gene>
    <name evidence="6" type="ORF">BaRGS_00001753</name>
</gene>
<accession>A0ABD0M5X7</accession>
<evidence type="ECO:0000256" key="2">
    <source>
        <dbReference type="ARBA" id="ARBA00023157"/>
    </source>
</evidence>
<dbReference type="EMBL" id="JACVVK020000005">
    <property type="protein sequence ID" value="KAK7506902.1"/>
    <property type="molecule type" value="Genomic_DNA"/>
</dbReference>
<evidence type="ECO:0000313" key="7">
    <source>
        <dbReference type="Proteomes" id="UP001519460"/>
    </source>
</evidence>
<dbReference type="Proteomes" id="UP001519460">
    <property type="component" value="Unassembled WGS sequence"/>
</dbReference>
<feature type="chain" id="PRO_5044795279" description="Lipocalin/cytosolic fatty-acid binding domain-containing protein" evidence="4">
    <location>
        <begin position="21"/>
        <end position="220"/>
    </location>
</feature>
<dbReference type="PRINTS" id="PR01273">
    <property type="entry name" value="INVTBRTCOLOR"/>
</dbReference>
<comment type="caution">
    <text evidence="6">The sequence shown here is derived from an EMBL/GenBank/DDBJ whole genome shotgun (WGS) entry which is preliminary data.</text>
</comment>
<reference evidence="6 7" key="1">
    <citation type="journal article" date="2023" name="Sci. Data">
        <title>Genome assembly of the Korean intertidal mud-creeper Batillaria attramentaria.</title>
        <authorList>
            <person name="Patra A.K."/>
            <person name="Ho P.T."/>
            <person name="Jun S."/>
            <person name="Lee S.J."/>
            <person name="Kim Y."/>
            <person name="Won Y.J."/>
        </authorList>
    </citation>
    <scope>NUCLEOTIDE SEQUENCE [LARGE SCALE GENOMIC DNA]</scope>
    <source>
        <strain evidence="6">Wonlab-2016</strain>
    </source>
</reference>
<dbReference type="PANTHER" id="PTHR10612">
    <property type="entry name" value="APOLIPOPROTEIN D"/>
    <property type="match status" value="1"/>
</dbReference>
<dbReference type="InterPro" id="IPR012674">
    <property type="entry name" value="Calycin"/>
</dbReference>
<keyword evidence="4" id="KW-0732">Signal</keyword>
<dbReference type="GO" id="GO:0008289">
    <property type="term" value="F:lipid binding"/>
    <property type="evidence" value="ECO:0007669"/>
    <property type="project" value="UniProtKB-KW"/>
</dbReference>
<evidence type="ECO:0000256" key="3">
    <source>
        <dbReference type="RuleBase" id="RU003695"/>
    </source>
</evidence>
<dbReference type="PANTHER" id="PTHR10612:SF62">
    <property type="entry name" value="LIPOCALIN_CYTOSOLIC FATTY-ACID BINDING DOMAIN-CONTAINING PROTEIN"/>
    <property type="match status" value="1"/>
</dbReference>